<dbReference type="Proteomes" id="UP001234297">
    <property type="component" value="Chromosome 4"/>
</dbReference>
<comment type="caution">
    <text evidence="1">The sequence shown here is derived from an EMBL/GenBank/DDBJ whole genome shotgun (WGS) entry which is preliminary data.</text>
</comment>
<name>A0ACC2KDL3_PERAE</name>
<protein>
    <submittedName>
        <fullName evidence="1">Uncharacterized protein</fullName>
    </submittedName>
</protein>
<proteinExistence type="predicted"/>
<dbReference type="EMBL" id="CM056812">
    <property type="protein sequence ID" value="KAJ8619049.1"/>
    <property type="molecule type" value="Genomic_DNA"/>
</dbReference>
<evidence type="ECO:0000313" key="1">
    <source>
        <dbReference type="EMBL" id="KAJ8619049.1"/>
    </source>
</evidence>
<sequence length="359" mass="41599">MADTQLHDERMEHSQHKSADSNRNDEALEITVMELEKTGETAVMELARTKEELLRARETATQSWLDSKPLIDELEKLQSALTKARNRVSVATVTISTLESQLESTKTSIKAKEEEEFKAKRTIDKMNRVLDRSHVEIETLKLETDEERRARAKLKQELRLRRQSLRSLRLMQRAVRMESEAFGASAAAALRQIKSSKTENAFMELSHKDYDALKRKADEETALADWRVSVSMEQRHMAEASREKALRRLAELYAEKQSRKRHTHADEITEDDITKKAEKEEVGSPGEPEKAIVVQSKSLQHHFKLVNENEKFPTRGKTKQMMRRSKSSGYKKRTVKKKKPSILQQIQQFLVRNIRKFFG</sequence>
<reference evidence="1 2" key="1">
    <citation type="journal article" date="2022" name="Hortic Res">
        <title>A haplotype resolved chromosomal level avocado genome allows analysis of novel avocado genes.</title>
        <authorList>
            <person name="Nath O."/>
            <person name="Fletcher S.J."/>
            <person name="Hayward A."/>
            <person name="Shaw L.M."/>
            <person name="Masouleh A.K."/>
            <person name="Furtado A."/>
            <person name="Henry R.J."/>
            <person name="Mitter N."/>
        </authorList>
    </citation>
    <scope>NUCLEOTIDE SEQUENCE [LARGE SCALE GENOMIC DNA]</scope>
    <source>
        <strain evidence="2">cv. Hass</strain>
    </source>
</reference>
<accession>A0ACC2KDL3</accession>
<keyword evidence="2" id="KW-1185">Reference proteome</keyword>
<gene>
    <name evidence="1" type="ORF">MRB53_015235</name>
</gene>
<organism evidence="1 2">
    <name type="scientific">Persea americana</name>
    <name type="common">Avocado</name>
    <dbReference type="NCBI Taxonomy" id="3435"/>
    <lineage>
        <taxon>Eukaryota</taxon>
        <taxon>Viridiplantae</taxon>
        <taxon>Streptophyta</taxon>
        <taxon>Embryophyta</taxon>
        <taxon>Tracheophyta</taxon>
        <taxon>Spermatophyta</taxon>
        <taxon>Magnoliopsida</taxon>
        <taxon>Magnoliidae</taxon>
        <taxon>Laurales</taxon>
        <taxon>Lauraceae</taxon>
        <taxon>Persea</taxon>
    </lineage>
</organism>
<evidence type="ECO:0000313" key="2">
    <source>
        <dbReference type="Proteomes" id="UP001234297"/>
    </source>
</evidence>